<accession>A0A1H0Z2I8</accession>
<name>A0A1H0Z2I8_9BURK</name>
<dbReference type="Pfam" id="PF01841">
    <property type="entry name" value="Transglut_core"/>
    <property type="match status" value="1"/>
</dbReference>
<evidence type="ECO:0000313" key="4">
    <source>
        <dbReference type="Proteomes" id="UP000183487"/>
    </source>
</evidence>
<dbReference type="InterPro" id="IPR002931">
    <property type="entry name" value="Transglutaminase-like"/>
</dbReference>
<dbReference type="Pfam" id="PF12969">
    <property type="entry name" value="DUF3857"/>
    <property type="match status" value="1"/>
</dbReference>
<organism evidence="3 4">
    <name type="scientific">Paraburkholderia fungorum</name>
    <dbReference type="NCBI Taxonomy" id="134537"/>
    <lineage>
        <taxon>Bacteria</taxon>
        <taxon>Pseudomonadati</taxon>
        <taxon>Pseudomonadota</taxon>
        <taxon>Betaproteobacteria</taxon>
        <taxon>Burkholderiales</taxon>
        <taxon>Burkholderiaceae</taxon>
        <taxon>Paraburkholderia</taxon>
    </lineage>
</organism>
<dbReference type="Gene3D" id="2.60.40.3140">
    <property type="match status" value="1"/>
</dbReference>
<dbReference type="SUPFAM" id="SSF54001">
    <property type="entry name" value="Cysteine proteinases"/>
    <property type="match status" value="1"/>
</dbReference>
<dbReference type="InterPro" id="IPR038765">
    <property type="entry name" value="Papain-like_cys_pep_sf"/>
</dbReference>
<evidence type="ECO:0000259" key="1">
    <source>
        <dbReference type="Pfam" id="PF01841"/>
    </source>
</evidence>
<evidence type="ECO:0000313" key="3">
    <source>
        <dbReference type="EMBL" id="SDQ21550.1"/>
    </source>
</evidence>
<dbReference type="Proteomes" id="UP000183487">
    <property type="component" value="Unassembled WGS sequence"/>
</dbReference>
<proteinExistence type="predicted"/>
<dbReference type="InterPro" id="IPR024618">
    <property type="entry name" value="DUF3857"/>
</dbReference>
<gene>
    <name evidence="3" type="ORF">SAMN05443245_0409</name>
</gene>
<protein>
    <submittedName>
        <fullName evidence="3">Transglutaminase-like superfamily protein</fullName>
    </submittedName>
</protein>
<dbReference type="EMBL" id="FNKP01000001">
    <property type="protein sequence ID" value="SDQ21550.1"/>
    <property type="molecule type" value="Genomic_DNA"/>
</dbReference>
<sequence length="687" mass="75444">MTEAGDAFQLRTTIITHLPALLNRNVLQALDKLAAQPDSSSRSRQRCAFGYLPAMRFFSVLCVVSVGWLAGIHVASASVADKLDDPYTNEGETQTFTVNADGSYSKLDSLTLRVNSEAGVARVAQQYVWFNRNMADVQILEAYTTTADGVRHEVQPDQIRDVQEARSFDAPMFQDIQEKVIVFPAVEPGARVHLAYRKTQKQPIVPGEFSDFTPPDLAPTHNFRLIYDLPAGKPLYADARGFTAQSPVTLNGRTRYEFRYDKAHFSRLENGSIAYVSYGDRLMVSTFPDYAAFAATYRESAADPGAHDPAITRLAQQLTAHDRTPRDKAKTLYDWVRRNVRYVAINVGRGAVVPHSASAILANRYGDCKDHVALYGALLDAVGVRNEPALISSGTIYTLPSVPGYGVINHVITWLPDLQQYADSTASNVEFGFLPSTDMNRPTVLVGDGVLANTPATALMKRSTDLSIKVDPDGSASFTYRLEDNGPFAEQARARLRMQTPSQREESIQAELRGANLRGTATLSTNDLNVADGPLTITMKGTLESLVVPGAAASIRALTSLAGGVEADTRYWLGERRRTQPFVCHNLSLHEHARIELPANFHVLDMPEAKRAQDRFVDFQSQYAFDPSSNVVTMTRDGTTHFDSDVCSPDDFAQMRPAIEAIGRDVRAEVIVKSTLVESSSVASQAP</sequence>
<feature type="domain" description="DUF3857" evidence="2">
    <location>
        <begin position="100"/>
        <end position="261"/>
    </location>
</feature>
<reference evidence="4" key="1">
    <citation type="submission" date="2016-10" db="EMBL/GenBank/DDBJ databases">
        <authorList>
            <person name="Varghese N."/>
        </authorList>
    </citation>
    <scope>NUCLEOTIDE SEQUENCE [LARGE SCALE GENOMIC DNA]</scope>
    <source>
        <strain evidence="4">GAS106B</strain>
    </source>
</reference>
<keyword evidence="4" id="KW-1185">Reference proteome</keyword>
<dbReference type="Gene3D" id="3.10.620.30">
    <property type="match status" value="1"/>
</dbReference>
<feature type="domain" description="Transglutaminase-like" evidence="1">
    <location>
        <begin position="313"/>
        <end position="384"/>
    </location>
</feature>
<evidence type="ECO:0000259" key="2">
    <source>
        <dbReference type="Pfam" id="PF12969"/>
    </source>
</evidence>
<dbReference type="AlphaFoldDB" id="A0A1H0Z2I8"/>